<evidence type="ECO:0000313" key="2">
    <source>
        <dbReference type="EMBL" id="CAI9264617.1"/>
    </source>
</evidence>
<sequence length="312" mass="35593">MIFRDDDDDDDDDNLGGFTYCSFQIRNESEDEATVTKWQLKSFHQKINQLLLASKNVANMNNAVSESIDICKSTTEKVDKIISETTTFMENYRTTYNNNTTFANEALQNLGSMFKIEKANLKVKDLLSERAVMRSCISDVTSLLLDIIESRDSMISIIVRKHLADKLTVVFAMLHRLQGVSPQSSHQKQVGEGGTGNDEPPKVPTKPIIKKEPKGNEKLIEDEPIIDDDEDEEPNEAELKRRKAYEEELNENQRIIEEAEEKEMVEKEAQATLKSKIPEEEADCRSQGSSERLQEIKVREDIQGRMVRSVPF</sequence>
<dbReference type="AlphaFoldDB" id="A0AA35Y8F2"/>
<protein>
    <submittedName>
        <fullName evidence="2">Uncharacterized protein</fullName>
    </submittedName>
</protein>
<accession>A0AA35Y8F2</accession>
<dbReference type="EMBL" id="OX465086">
    <property type="protein sequence ID" value="CAI9264617.1"/>
    <property type="molecule type" value="Genomic_DNA"/>
</dbReference>
<feature type="compositionally biased region" description="Acidic residues" evidence="1">
    <location>
        <begin position="222"/>
        <end position="236"/>
    </location>
</feature>
<reference evidence="2" key="1">
    <citation type="submission" date="2023-04" db="EMBL/GenBank/DDBJ databases">
        <authorList>
            <person name="Vijverberg K."/>
            <person name="Xiong W."/>
            <person name="Schranz E."/>
        </authorList>
    </citation>
    <scope>NUCLEOTIDE SEQUENCE</scope>
</reference>
<proteinExistence type="predicted"/>
<evidence type="ECO:0000313" key="3">
    <source>
        <dbReference type="Proteomes" id="UP001177003"/>
    </source>
</evidence>
<feature type="region of interest" description="Disordered" evidence="1">
    <location>
        <begin position="181"/>
        <end position="249"/>
    </location>
</feature>
<dbReference type="Proteomes" id="UP001177003">
    <property type="component" value="Chromosome 0"/>
</dbReference>
<name>A0AA35Y8F2_LACSI</name>
<keyword evidence="3" id="KW-1185">Reference proteome</keyword>
<gene>
    <name evidence="2" type="ORF">LSALG_LOCUS5257</name>
</gene>
<organism evidence="2 3">
    <name type="scientific">Lactuca saligna</name>
    <name type="common">Willowleaf lettuce</name>
    <dbReference type="NCBI Taxonomy" id="75948"/>
    <lineage>
        <taxon>Eukaryota</taxon>
        <taxon>Viridiplantae</taxon>
        <taxon>Streptophyta</taxon>
        <taxon>Embryophyta</taxon>
        <taxon>Tracheophyta</taxon>
        <taxon>Spermatophyta</taxon>
        <taxon>Magnoliopsida</taxon>
        <taxon>eudicotyledons</taxon>
        <taxon>Gunneridae</taxon>
        <taxon>Pentapetalae</taxon>
        <taxon>asterids</taxon>
        <taxon>campanulids</taxon>
        <taxon>Asterales</taxon>
        <taxon>Asteraceae</taxon>
        <taxon>Cichorioideae</taxon>
        <taxon>Cichorieae</taxon>
        <taxon>Lactucinae</taxon>
        <taxon>Lactuca</taxon>
    </lineage>
</organism>
<evidence type="ECO:0000256" key="1">
    <source>
        <dbReference type="SAM" id="MobiDB-lite"/>
    </source>
</evidence>
<feature type="compositionally biased region" description="Basic and acidic residues" evidence="1">
    <location>
        <begin position="209"/>
        <end position="221"/>
    </location>
</feature>